<feature type="domain" description="Lipid/polyisoprenoid-binding YceI-like" evidence="2">
    <location>
        <begin position="39"/>
        <end position="211"/>
    </location>
</feature>
<proteinExistence type="predicted"/>
<evidence type="ECO:0000313" key="3">
    <source>
        <dbReference type="EMBL" id="ATY30749.1"/>
    </source>
</evidence>
<dbReference type="SUPFAM" id="SSF101874">
    <property type="entry name" value="YceI-like"/>
    <property type="match status" value="1"/>
</dbReference>
<dbReference type="EMBL" id="CP024923">
    <property type="protein sequence ID" value="ATY30749.1"/>
    <property type="molecule type" value="Genomic_DNA"/>
</dbReference>
<dbReference type="RefSeq" id="WP_100280561.1">
    <property type="nucleotide sequence ID" value="NZ_CP024923.1"/>
</dbReference>
<gene>
    <name evidence="3" type="ORF">CVN68_01030</name>
</gene>
<dbReference type="PANTHER" id="PTHR34406:SF1">
    <property type="entry name" value="PROTEIN YCEI"/>
    <property type="match status" value="1"/>
</dbReference>
<accession>A0A2K8MG78</accession>
<sequence length="213" mass="22097">MRIRTIALAATLLVATPLVAQQAMQVPGSKNPALVTAGTWTIDPGHTLVEWTVDHLGFSPYFGLFGEPTGTLTLDPKNPGAAKVEVTIPVSKVLTASSGLTGHLLRAPKEAGGKPDFFGPTPADARFVSTAVVAKGQTAEVTGNLTLNGITKPVTLHVSFYGAGKSPAQMGGKENLGFEALGTIKRSEFGIGFGVPMVSDEVKLKIAAAFTKN</sequence>
<dbReference type="AlphaFoldDB" id="A0A2K8MG78"/>
<dbReference type="Proteomes" id="UP000229081">
    <property type="component" value="Chromosome"/>
</dbReference>
<dbReference type="SMART" id="SM00867">
    <property type="entry name" value="YceI"/>
    <property type="match status" value="1"/>
</dbReference>
<protein>
    <recommendedName>
        <fullName evidence="2">Lipid/polyisoprenoid-binding YceI-like domain-containing protein</fullName>
    </recommendedName>
</protein>
<feature type="signal peptide" evidence="1">
    <location>
        <begin position="1"/>
        <end position="20"/>
    </location>
</feature>
<evidence type="ECO:0000259" key="2">
    <source>
        <dbReference type="SMART" id="SM00867"/>
    </source>
</evidence>
<feature type="chain" id="PRO_5014843064" description="Lipid/polyisoprenoid-binding YceI-like domain-containing protein" evidence="1">
    <location>
        <begin position="21"/>
        <end position="213"/>
    </location>
</feature>
<dbReference type="KEGG" id="sphc:CVN68_01030"/>
<name>A0A2K8MG78_9SPHN</name>
<dbReference type="InterPro" id="IPR007372">
    <property type="entry name" value="Lipid/polyisoprenoid-bd_YceI"/>
</dbReference>
<dbReference type="PANTHER" id="PTHR34406">
    <property type="entry name" value="PROTEIN YCEI"/>
    <property type="match status" value="1"/>
</dbReference>
<organism evidence="3 4">
    <name type="scientific">Sphingomonas psychrotolerans</name>
    <dbReference type="NCBI Taxonomy" id="1327635"/>
    <lineage>
        <taxon>Bacteria</taxon>
        <taxon>Pseudomonadati</taxon>
        <taxon>Pseudomonadota</taxon>
        <taxon>Alphaproteobacteria</taxon>
        <taxon>Sphingomonadales</taxon>
        <taxon>Sphingomonadaceae</taxon>
        <taxon>Sphingomonas</taxon>
    </lineage>
</organism>
<dbReference type="OrthoDB" id="9811006at2"/>
<dbReference type="Gene3D" id="2.40.128.110">
    <property type="entry name" value="Lipid/polyisoprenoid-binding, YceI-like"/>
    <property type="match status" value="1"/>
</dbReference>
<keyword evidence="1" id="KW-0732">Signal</keyword>
<evidence type="ECO:0000313" key="4">
    <source>
        <dbReference type="Proteomes" id="UP000229081"/>
    </source>
</evidence>
<keyword evidence="4" id="KW-1185">Reference proteome</keyword>
<dbReference type="Pfam" id="PF04264">
    <property type="entry name" value="YceI"/>
    <property type="match status" value="1"/>
</dbReference>
<reference evidence="3 4" key="1">
    <citation type="submission" date="2017-11" db="EMBL/GenBank/DDBJ databases">
        <title>Complete genome sequence of Sphingomonas sp. Strain Cra20, a psychrotolerant potential plant growth promoting rhizobacteria.</title>
        <authorList>
            <person name="Luo Y."/>
        </authorList>
    </citation>
    <scope>NUCLEOTIDE SEQUENCE [LARGE SCALE GENOMIC DNA]</scope>
    <source>
        <strain evidence="3 4">Cra20</strain>
    </source>
</reference>
<dbReference type="InterPro" id="IPR036761">
    <property type="entry name" value="TTHA0802/YceI-like_sf"/>
</dbReference>
<evidence type="ECO:0000256" key="1">
    <source>
        <dbReference type="SAM" id="SignalP"/>
    </source>
</evidence>